<evidence type="ECO:0000256" key="9">
    <source>
        <dbReference type="RuleBase" id="RU362106"/>
    </source>
</evidence>
<evidence type="ECO:0000256" key="2">
    <source>
        <dbReference type="ARBA" id="ARBA00022552"/>
    </source>
</evidence>
<dbReference type="InterPro" id="IPR001737">
    <property type="entry name" value="KsgA/Erm"/>
</dbReference>
<feature type="binding site" evidence="8">
    <location>
        <position position="43"/>
    </location>
    <ligand>
        <name>S-adenosyl-L-methionine</name>
        <dbReference type="ChEBI" id="CHEBI:59789"/>
    </ligand>
</feature>
<dbReference type="NCBIfam" id="TIGR00755">
    <property type="entry name" value="ksgA"/>
    <property type="match status" value="1"/>
</dbReference>
<evidence type="ECO:0000256" key="7">
    <source>
        <dbReference type="ARBA" id="ARBA00049478"/>
    </source>
</evidence>
<comment type="caution">
    <text evidence="12">The sequence shown here is derived from an EMBL/GenBank/DDBJ whole genome shotgun (WGS) entry which is preliminary data.</text>
</comment>
<dbReference type="PANTHER" id="PTHR11727">
    <property type="entry name" value="DIMETHYLADENOSINE TRANSFERASE"/>
    <property type="match status" value="1"/>
</dbReference>
<keyword evidence="13" id="KW-1185">Reference proteome</keyword>
<dbReference type="CDD" id="cd02440">
    <property type="entry name" value="AdoMet_MTases"/>
    <property type="match status" value="1"/>
</dbReference>
<feature type="domain" description="Ribosomal RNA adenine methylase transferase N-terminal" evidence="11">
    <location>
        <begin position="50"/>
        <end position="219"/>
    </location>
</feature>
<keyword evidence="3 8" id="KW-0489">Methyltransferase</keyword>
<keyword evidence="4 8" id="KW-0808">Transferase</keyword>
<feature type="region of interest" description="Disordered" evidence="10">
    <location>
        <begin position="1"/>
        <end position="31"/>
    </location>
</feature>
<dbReference type="Gene3D" id="1.10.8.480">
    <property type="match status" value="1"/>
</dbReference>
<evidence type="ECO:0000256" key="3">
    <source>
        <dbReference type="ARBA" id="ARBA00022603"/>
    </source>
</evidence>
<dbReference type="InterPro" id="IPR020598">
    <property type="entry name" value="rRNA_Ade_methylase_Trfase_N"/>
</dbReference>
<dbReference type="Proteomes" id="UP001172684">
    <property type="component" value="Unassembled WGS sequence"/>
</dbReference>
<feature type="binding site" evidence="8">
    <location>
        <position position="70"/>
    </location>
    <ligand>
        <name>S-adenosyl-L-methionine</name>
        <dbReference type="ChEBI" id="CHEBI:59789"/>
    </ligand>
</feature>
<feature type="binding site" evidence="8">
    <location>
        <position position="45"/>
    </location>
    <ligand>
        <name>S-adenosyl-L-methionine</name>
        <dbReference type="ChEBI" id="CHEBI:59789"/>
    </ligand>
</feature>
<evidence type="ECO:0000256" key="1">
    <source>
        <dbReference type="ARBA" id="ARBA00002977"/>
    </source>
</evidence>
<evidence type="ECO:0000313" key="13">
    <source>
        <dbReference type="Proteomes" id="UP001172684"/>
    </source>
</evidence>
<comment type="function">
    <text evidence="1">Specifically dimethylates two adjacent adenosines in the loop of a conserved hairpin near the 3'-end of 18S rRNA in the 40S particle.</text>
</comment>
<dbReference type="InterPro" id="IPR011530">
    <property type="entry name" value="rRNA_adenine_dimethylase"/>
</dbReference>
<dbReference type="GO" id="GO:0052909">
    <property type="term" value="F:18S rRNA (adenine(1779)-N(6)/adenine(1780)-N(6))-dimethyltransferase activity"/>
    <property type="evidence" value="ECO:0007669"/>
    <property type="project" value="UniProtKB-EC"/>
</dbReference>
<evidence type="ECO:0000259" key="11">
    <source>
        <dbReference type="SMART" id="SM00650"/>
    </source>
</evidence>
<gene>
    <name evidence="12" type="primary">DIM1</name>
    <name evidence="12" type="ORF">H2201_005028</name>
</gene>
<dbReference type="InterPro" id="IPR029063">
    <property type="entry name" value="SAM-dependent_MTases_sf"/>
</dbReference>
<comment type="similarity">
    <text evidence="8 9">Belongs to the class I-like SAM-binding methyltransferase superfamily. rRNA adenine N(6)-methyltransferase family.</text>
</comment>
<dbReference type="SUPFAM" id="SSF53335">
    <property type="entry name" value="S-adenosyl-L-methionine-dependent methyltransferases"/>
    <property type="match status" value="1"/>
</dbReference>
<reference evidence="12" key="1">
    <citation type="submission" date="2022-10" db="EMBL/GenBank/DDBJ databases">
        <title>Culturing micro-colonial fungi from biological soil crusts in the Mojave desert and describing Neophaeococcomyces mojavensis, and introducing the new genera and species Taxawa tesnikishii.</title>
        <authorList>
            <person name="Kurbessoian T."/>
            <person name="Stajich J.E."/>
        </authorList>
    </citation>
    <scope>NUCLEOTIDE SEQUENCE</scope>
    <source>
        <strain evidence="12">TK_1</strain>
    </source>
</reference>
<comment type="catalytic activity">
    <reaction evidence="7">
        <text>adenosine(1779)/adenosine(1780) in 18S rRNA + 4 S-adenosyl-L-methionine = N(6)-dimethyladenosine(1779)/N(6)-dimethyladenosine(1780) in 18S rRNA + 4 S-adenosyl-L-homocysteine + 4 H(+)</text>
        <dbReference type="Rhea" id="RHEA:42780"/>
        <dbReference type="Rhea" id="RHEA-COMP:10234"/>
        <dbReference type="Rhea" id="RHEA-COMP:10236"/>
        <dbReference type="ChEBI" id="CHEBI:15378"/>
        <dbReference type="ChEBI" id="CHEBI:57856"/>
        <dbReference type="ChEBI" id="CHEBI:59789"/>
        <dbReference type="ChEBI" id="CHEBI:74411"/>
        <dbReference type="ChEBI" id="CHEBI:74493"/>
        <dbReference type="EC" id="2.1.1.183"/>
    </reaction>
</comment>
<evidence type="ECO:0000313" key="12">
    <source>
        <dbReference type="EMBL" id="KAJ9664807.1"/>
    </source>
</evidence>
<keyword evidence="2 9" id="KW-0698">rRNA processing</keyword>
<dbReference type="PANTHER" id="PTHR11727:SF7">
    <property type="entry name" value="DIMETHYLADENOSINE TRANSFERASE-RELATED"/>
    <property type="match status" value="1"/>
</dbReference>
<evidence type="ECO:0000256" key="10">
    <source>
        <dbReference type="SAM" id="MobiDB-lite"/>
    </source>
</evidence>
<keyword evidence="6 8" id="KW-0694">RNA-binding</keyword>
<evidence type="ECO:0000256" key="5">
    <source>
        <dbReference type="ARBA" id="ARBA00022691"/>
    </source>
</evidence>
<protein>
    <recommendedName>
        <fullName evidence="9">rRNA adenine N(6)-methyltransferase</fullName>
        <ecNumber evidence="9">2.1.1.-</ecNumber>
    </recommendedName>
</protein>
<feature type="compositionally biased region" description="Low complexity" evidence="10">
    <location>
        <begin position="12"/>
        <end position="31"/>
    </location>
</feature>
<dbReference type="PROSITE" id="PS51689">
    <property type="entry name" value="SAM_RNA_A_N6_MT"/>
    <property type="match status" value="1"/>
</dbReference>
<evidence type="ECO:0000256" key="6">
    <source>
        <dbReference type="ARBA" id="ARBA00022884"/>
    </source>
</evidence>
<dbReference type="InterPro" id="IPR020596">
    <property type="entry name" value="rRNA_Ade_Mease_Trfase_CS"/>
</dbReference>
<feature type="binding site" evidence="8">
    <location>
        <position position="134"/>
    </location>
    <ligand>
        <name>S-adenosyl-L-methionine</name>
        <dbReference type="ChEBI" id="CHEBI:59789"/>
    </ligand>
</feature>
<feature type="binding site" evidence="8">
    <location>
        <position position="91"/>
    </location>
    <ligand>
        <name>S-adenosyl-L-methionine</name>
        <dbReference type="ChEBI" id="CHEBI:59789"/>
    </ligand>
</feature>
<feature type="binding site" evidence="8">
    <location>
        <position position="119"/>
    </location>
    <ligand>
        <name>S-adenosyl-L-methionine</name>
        <dbReference type="ChEBI" id="CHEBI:59789"/>
    </ligand>
</feature>
<proteinExistence type="inferred from homology"/>
<keyword evidence="5 8" id="KW-0949">S-adenosyl-L-methionine</keyword>
<organism evidence="12 13">
    <name type="scientific">Coniosporium apollinis</name>
    <dbReference type="NCBI Taxonomy" id="61459"/>
    <lineage>
        <taxon>Eukaryota</taxon>
        <taxon>Fungi</taxon>
        <taxon>Dikarya</taxon>
        <taxon>Ascomycota</taxon>
        <taxon>Pezizomycotina</taxon>
        <taxon>Dothideomycetes</taxon>
        <taxon>Dothideomycetes incertae sedis</taxon>
        <taxon>Coniosporium</taxon>
    </lineage>
</organism>
<dbReference type="PROSITE" id="PS01131">
    <property type="entry name" value="RRNA_A_DIMETH"/>
    <property type="match status" value="1"/>
</dbReference>
<dbReference type="SMART" id="SM00650">
    <property type="entry name" value="rADc"/>
    <property type="match status" value="1"/>
</dbReference>
<name>A0ABQ9NXE7_9PEZI</name>
<dbReference type="EMBL" id="JAPDRL010000035">
    <property type="protein sequence ID" value="KAJ9664807.1"/>
    <property type="molecule type" value="Genomic_DNA"/>
</dbReference>
<evidence type="ECO:0000256" key="8">
    <source>
        <dbReference type="PROSITE-ProRule" id="PRU01026"/>
    </source>
</evidence>
<dbReference type="Pfam" id="PF00398">
    <property type="entry name" value="RrnaAD"/>
    <property type="match status" value="1"/>
</dbReference>
<evidence type="ECO:0000256" key="4">
    <source>
        <dbReference type="ARBA" id="ARBA00022679"/>
    </source>
</evidence>
<sequence>MPKVNKHRSNGAPKSPYSSPASASEPSKPAHSIFKMNTDIGQHVLKNPGIADAIVQKADLKQSDTVLEVGPGTGNLTVKILEKAKRVVAVEMDPRMAAETVKRVQATPLQKKLEVLVGDVIKTELPRFDVCISNTPYQISSPLVFKLLALQPAPRTMILMFQREFAMRLFAKPGDKLYSRLSVNAQMWAKIDHVMKVGRNNFNPPPAVESSVVRITPKVPRPRISYEEWDGLLRVCFVRKNKTLRASFFGTSSVMDMLEANYRTWCATEGVPLDDGPASDEGMEIDGGGDVAGEQEEEEWGGIMDVDEEEDDLPAYFKEEAERKAALLNRSGSKRKKKGRVAELVREKVRKVLVDATELADRRARLCDETDFLKLLSAFNDEGIRFA</sequence>
<dbReference type="EC" id="2.1.1.-" evidence="9"/>
<dbReference type="Gene3D" id="3.40.50.150">
    <property type="entry name" value="Vaccinia Virus protein VP39"/>
    <property type="match status" value="1"/>
</dbReference>
<accession>A0ABQ9NXE7</accession>